<comment type="caution">
    <text evidence="2">The sequence shown here is derived from an EMBL/GenBank/DDBJ whole genome shotgun (WGS) entry which is preliminary data.</text>
</comment>
<evidence type="ECO:0000313" key="2">
    <source>
        <dbReference type="EMBL" id="KAH3886583.1"/>
    </source>
</evidence>
<dbReference type="AlphaFoldDB" id="A0A9D4N2C0"/>
<proteinExistence type="predicted"/>
<dbReference type="Proteomes" id="UP000828390">
    <property type="component" value="Unassembled WGS sequence"/>
</dbReference>
<evidence type="ECO:0000256" key="1">
    <source>
        <dbReference type="SAM" id="MobiDB-lite"/>
    </source>
</evidence>
<reference evidence="2" key="2">
    <citation type="submission" date="2020-11" db="EMBL/GenBank/DDBJ databases">
        <authorList>
            <person name="McCartney M.A."/>
            <person name="Auch B."/>
            <person name="Kono T."/>
            <person name="Mallez S."/>
            <person name="Becker A."/>
            <person name="Gohl D.M."/>
            <person name="Silverstein K.A.T."/>
            <person name="Koren S."/>
            <person name="Bechman K.B."/>
            <person name="Herman A."/>
            <person name="Abrahante J.E."/>
            <person name="Garbe J."/>
        </authorList>
    </citation>
    <scope>NUCLEOTIDE SEQUENCE</scope>
    <source>
        <strain evidence="2">Duluth1</strain>
        <tissue evidence="2">Whole animal</tissue>
    </source>
</reference>
<organism evidence="2 3">
    <name type="scientific">Dreissena polymorpha</name>
    <name type="common">Zebra mussel</name>
    <name type="synonym">Mytilus polymorpha</name>
    <dbReference type="NCBI Taxonomy" id="45954"/>
    <lineage>
        <taxon>Eukaryota</taxon>
        <taxon>Metazoa</taxon>
        <taxon>Spiralia</taxon>
        <taxon>Lophotrochozoa</taxon>
        <taxon>Mollusca</taxon>
        <taxon>Bivalvia</taxon>
        <taxon>Autobranchia</taxon>
        <taxon>Heteroconchia</taxon>
        <taxon>Euheterodonta</taxon>
        <taxon>Imparidentia</taxon>
        <taxon>Neoheterodontei</taxon>
        <taxon>Myida</taxon>
        <taxon>Dreissenoidea</taxon>
        <taxon>Dreissenidae</taxon>
        <taxon>Dreissena</taxon>
    </lineage>
</organism>
<dbReference type="EMBL" id="JAIWYP010000001">
    <property type="protein sequence ID" value="KAH3886583.1"/>
    <property type="molecule type" value="Genomic_DNA"/>
</dbReference>
<accession>A0A9D4N2C0</accession>
<feature type="region of interest" description="Disordered" evidence="1">
    <location>
        <begin position="1"/>
        <end position="21"/>
    </location>
</feature>
<name>A0A9D4N2C0_DREPO</name>
<protein>
    <submittedName>
        <fullName evidence="2">Uncharacterized protein</fullName>
    </submittedName>
</protein>
<gene>
    <name evidence="2" type="ORF">DPMN_010594</name>
</gene>
<evidence type="ECO:0000313" key="3">
    <source>
        <dbReference type="Proteomes" id="UP000828390"/>
    </source>
</evidence>
<feature type="compositionally biased region" description="Basic and acidic residues" evidence="1">
    <location>
        <begin position="8"/>
        <end position="21"/>
    </location>
</feature>
<reference evidence="2" key="1">
    <citation type="journal article" date="2019" name="bioRxiv">
        <title>The Genome of the Zebra Mussel, Dreissena polymorpha: A Resource for Invasive Species Research.</title>
        <authorList>
            <person name="McCartney M.A."/>
            <person name="Auch B."/>
            <person name="Kono T."/>
            <person name="Mallez S."/>
            <person name="Zhang Y."/>
            <person name="Obille A."/>
            <person name="Becker A."/>
            <person name="Abrahante J.E."/>
            <person name="Garbe J."/>
            <person name="Badalamenti J.P."/>
            <person name="Herman A."/>
            <person name="Mangelson H."/>
            <person name="Liachko I."/>
            <person name="Sullivan S."/>
            <person name="Sone E.D."/>
            <person name="Koren S."/>
            <person name="Silverstein K.A.T."/>
            <person name="Beckman K.B."/>
            <person name="Gohl D.M."/>
        </authorList>
    </citation>
    <scope>NUCLEOTIDE SEQUENCE</scope>
    <source>
        <strain evidence="2">Duluth1</strain>
        <tissue evidence="2">Whole animal</tissue>
    </source>
</reference>
<sequence>MKHVKSRSAAEARASRPSESRPQKIYSLVRVALLIQLNPPPSSRTSSTLLGLLSSPKCSGLVTRCLSSRARWPGPARGPVCRGTGTAGQQDHQCDGHTMLGLLVRGGGGLKQFNEHRGDGLIEGSRYSLRLTHWRNCLGDEDNGR</sequence>
<keyword evidence="3" id="KW-1185">Reference proteome</keyword>